<dbReference type="PANTHER" id="PTHR42470:SF2">
    <property type="match status" value="1"/>
</dbReference>
<accession>A0A0C1EGH0</accession>
<feature type="domain" description="DUF7924" evidence="3">
    <location>
        <begin position="44"/>
        <end position="149"/>
    </location>
</feature>
<feature type="compositionally biased region" description="Polar residues" evidence="1">
    <location>
        <begin position="120"/>
        <end position="133"/>
    </location>
</feature>
<reference evidence="4 5" key="1">
    <citation type="submission" date="2014-11" db="EMBL/GenBank/DDBJ databases">
        <title>Genomics derived discovery of secondary metabolites biosynthetic gene clusters in Aspergillus ustus.</title>
        <authorList>
            <person name="Pi B."/>
            <person name="Dai F."/>
            <person name="Song X."/>
            <person name="Zhu C."/>
            <person name="Li H."/>
            <person name="Yu D."/>
        </authorList>
    </citation>
    <scope>NUCLEOTIDE SEQUENCE [LARGE SCALE GENOMIC DNA]</scope>
    <source>
        <strain evidence="4 5">3.3904</strain>
    </source>
</reference>
<dbReference type="Pfam" id="PF25545">
    <property type="entry name" value="DUF7924"/>
    <property type="match status" value="2"/>
</dbReference>
<keyword evidence="2" id="KW-0812">Transmembrane</keyword>
<comment type="caution">
    <text evidence="4">The sequence shown here is derived from an EMBL/GenBank/DDBJ whole genome shotgun (WGS) entry which is preliminary data.</text>
</comment>
<dbReference type="AlphaFoldDB" id="A0A0C1EGH0"/>
<organism evidence="4 5">
    <name type="scientific">Aspergillus ustus</name>
    <dbReference type="NCBI Taxonomy" id="40382"/>
    <lineage>
        <taxon>Eukaryota</taxon>
        <taxon>Fungi</taxon>
        <taxon>Dikarya</taxon>
        <taxon>Ascomycota</taxon>
        <taxon>Pezizomycotina</taxon>
        <taxon>Eurotiomycetes</taxon>
        <taxon>Eurotiomycetidae</taxon>
        <taxon>Eurotiales</taxon>
        <taxon>Aspergillaceae</taxon>
        <taxon>Aspergillus</taxon>
        <taxon>Aspergillus subgen. Nidulantes</taxon>
    </lineage>
</organism>
<dbReference type="InterPro" id="IPR057684">
    <property type="entry name" value="DUF7924"/>
</dbReference>
<feature type="compositionally biased region" description="Low complexity" evidence="1">
    <location>
        <begin position="254"/>
        <end position="267"/>
    </location>
</feature>
<sequence>MADHEQGIVEEAAKLCDELLEKDFEAPQGTLFNNQFLAPTLGFLKTKNKHAVIRLIGALIVPSVTAAALLGRISFKHIWTTTDDIWDYSIPLDESSRASTPTHLVLQSIQSAPSPKDPRSPQTPEYPQPTEKQQLFHLPRPQPTYAVGIVGREKEIHRQVLGFSISHTVQTVAIYAHYPFINADSKSVTFHFHEVTRYFLNGARGRDRWTSYKFALARYEHFAPELLKKLHSAIDDIPDDLDFEPGKSKKPARSPSEFDSGSESGDSTNSAGGEDQTSSSSSPSPRPPAKRKKMARRKPARKGQAAKA</sequence>
<feature type="region of interest" description="Disordered" evidence="1">
    <location>
        <begin position="239"/>
        <end position="308"/>
    </location>
</feature>
<evidence type="ECO:0000313" key="5">
    <source>
        <dbReference type="Proteomes" id="UP000053475"/>
    </source>
</evidence>
<feature type="compositionally biased region" description="Polar residues" evidence="1">
    <location>
        <begin position="268"/>
        <end position="277"/>
    </location>
</feature>
<proteinExistence type="predicted"/>
<feature type="domain" description="DUF7924" evidence="3">
    <location>
        <begin position="150"/>
        <end position="234"/>
    </location>
</feature>
<dbReference type="Proteomes" id="UP000053475">
    <property type="component" value="Unassembled WGS sequence"/>
</dbReference>
<feature type="region of interest" description="Disordered" evidence="1">
    <location>
        <begin position="109"/>
        <end position="133"/>
    </location>
</feature>
<dbReference type="EMBL" id="JOMC01000043">
    <property type="protein sequence ID" value="KIA75749.1"/>
    <property type="molecule type" value="Genomic_DNA"/>
</dbReference>
<gene>
    <name evidence="4" type="ORF">HK57_00484</name>
</gene>
<name>A0A0C1EGH0_ASPUT</name>
<evidence type="ECO:0000256" key="1">
    <source>
        <dbReference type="SAM" id="MobiDB-lite"/>
    </source>
</evidence>
<dbReference type="PANTHER" id="PTHR42470">
    <property type="entry name" value="VAST DOMAIN-CONTAINING PROTEIN"/>
    <property type="match status" value="1"/>
</dbReference>
<feature type="compositionally biased region" description="Basic residues" evidence="1">
    <location>
        <begin position="288"/>
        <end position="301"/>
    </location>
</feature>
<evidence type="ECO:0000256" key="2">
    <source>
        <dbReference type="SAM" id="Phobius"/>
    </source>
</evidence>
<keyword evidence="2" id="KW-0472">Membrane</keyword>
<evidence type="ECO:0000259" key="3">
    <source>
        <dbReference type="Pfam" id="PF25545"/>
    </source>
</evidence>
<evidence type="ECO:0000313" key="4">
    <source>
        <dbReference type="EMBL" id="KIA75749.1"/>
    </source>
</evidence>
<keyword evidence="5" id="KW-1185">Reference proteome</keyword>
<feature type="transmembrane region" description="Helical" evidence="2">
    <location>
        <begin position="51"/>
        <end position="70"/>
    </location>
</feature>
<keyword evidence="2" id="KW-1133">Transmembrane helix</keyword>
<protein>
    <recommendedName>
        <fullName evidence="3">DUF7924 domain-containing protein</fullName>
    </recommendedName>
</protein>